<comment type="caution">
    <text evidence="3">The sequence shown here is derived from an EMBL/GenBank/DDBJ whole genome shotgun (WGS) entry which is preliminary data.</text>
</comment>
<organism evidence="3 4">
    <name type="scientific">Cryoendolithus antarcticus</name>
    <dbReference type="NCBI Taxonomy" id="1507870"/>
    <lineage>
        <taxon>Eukaryota</taxon>
        <taxon>Fungi</taxon>
        <taxon>Dikarya</taxon>
        <taxon>Ascomycota</taxon>
        <taxon>Pezizomycotina</taxon>
        <taxon>Dothideomycetes</taxon>
        <taxon>Dothideomycetidae</taxon>
        <taxon>Cladosporiales</taxon>
        <taxon>Cladosporiaceae</taxon>
        <taxon>Cryoendolithus</taxon>
    </lineage>
</organism>
<proteinExistence type="predicted"/>
<feature type="compositionally biased region" description="Basic and acidic residues" evidence="1">
    <location>
        <begin position="33"/>
        <end position="57"/>
    </location>
</feature>
<dbReference type="Proteomes" id="UP000192596">
    <property type="component" value="Unassembled WGS sequence"/>
</dbReference>
<protein>
    <recommendedName>
        <fullName evidence="2">Small EDRK-rich factor-like N-terminal domain-containing protein</fullName>
    </recommendedName>
</protein>
<evidence type="ECO:0000256" key="1">
    <source>
        <dbReference type="SAM" id="MobiDB-lite"/>
    </source>
</evidence>
<evidence type="ECO:0000313" key="4">
    <source>
        <dbReference type="Proteomes" id="UP000192596"/>
    </source>
</evidence>
<keyword evidence="4" id="KW-1185">Reference proteome</keyword>
<feature type="domain" description="Small EDRK-rich factor-like N-terminal" evidence="2">
    <location>
        <begin position="1"/>
        <end position="31"/>
    </location>
</feature>
<dbReference type="AlphaFoldDB" id="A0A1V8SV32"/>
<gene>
    <name evidence="3" type="ORF">B0A48_11331</name>
</gene>
<feature type="compositionally biased region" description="Basic and acidic residues" evidence="1">
    <location>
        <begin position="1"/>
        <end position="15"/>
    </location>
</feature>
<dbReference type="Pfam" id="PF04419">
    <property type="entry name" value="SERF-like_N"/>
    <property type="match status" value="1"/>
</dbReference>
<reference evidence="4" key="1">
    <citation type="submission" date="2017-03" db="EMBL/GenBank/DDBJ databases">
        <title>Genomes of endolithic fungi from Antarctica.</title>
        <authorList>
            <person name="Coleine C."/>
            <person name="Masonjones S."/>
            <person name="Stajich J.E."/>
        </authorList>
    </citation>
    <scope>NUCLEOTIDE SEQUENCE [LARGE SCALE GENOMIC DNA]</scope>
    <source>
        <strain evidence="4">CCFEE 5527</strain>
    </source>
</reference>
<evidence type="ECO:0000259" key="2">
    <source>
        <dbReference type="Pfam" id="PF04419"/>
    </source>
</evidence>
<accession>A0A1V8SV32</accession>
<evidence type="ECO:0000313" key="3">
    <source>
        <dbReference type="EMBL" id="OQO03047.1"/>
    </source>
</evidence>
<dbReference type="EMBL" id="NAJO01000026">
    <property type="protein sequence ID" value="OQO03047.1"/>
    <property type="molecule type" value="Genomic_DNA"/>
</dbReference>
<dbReference type="STRING" id="1507870.A0A1V8SV32"/>
<name>A0A1V8SV32_9PEZI</name>
<dbReference type="FunCoup" id="A0A1V8SV32">
    <property type="interactions" value="402"/>
</dbReference>
<feature type="region of interest" description="Disordered" evidence="1">
    <location>
        <begin position="1"/>
        <end position="64"/>
    </location>
</feature>
<dbReference type="InParanoid" id="A0A1V8SV32"/>
<dbReference type="InterPro" id="IPR007513">
    <property type="entry name" value="SERF-like_N"/>
</dbReference>
<sequence length="64" mass="7003">MARGNQRENAREAAAKKAGNVKNKTTMSGSEQMRNKDEVARIMREKQLAAEEKKKAEAAAGGKK</sequence>